<evidence type="ECO:0008006" key="3">
    <source>
        <dbReference type="Google" id="ProtNLM"/>
    </source>
</evidence>
<dbReference type="Proteomes" id="UP000178092">
    <property type="component" value="Unassembled WGS sequence"/>
</dbReference>
<proteinExistence type="predicted"/>
<dbReference type="EMBL" id="MHTV01000042">
    <property type="protein sequence ID" value="OHA65712.1"/>
    <property type="molecule type" value="Genomic_DNA"/>
</dbReference>
<sequence length="204" mass="23771">MLVFIDESGDTGRKLDCGSSRYFVVSMVFFEENDEAIACDQRISLLKKELRMPDGYEFKFRKMRREQREAFLKAVLPYSFGYFSVVINKDPKKLYGDGFIVKESFYKYACFLVFENAKPHLRNATVVIDGSGSREFKHELQVYLRKKTDGLIKKVKIQSSHSNNLIQLVDMIAGSVHRSFTGKGDKDIYRRIIKPHEFKVQVWP</sequence>
<evidence type="ECO:0000313" key="1">
    <source>
        <dbReference type="EMBL" id="OHA65712.1"/>
    </source>
</evidence>
<name>A0A1G2R0B7_9BACT</name>
<evidence type="ECO:0000313" key="2">
    <source>
        <dbReference type="Proteomes" id="UP000178092"/>
    </source>
</evidence>
<dbReference type="Pfam" id="PF12686">
    <property type="entry name" value="DUF3800"/>
    <property type="match status" value="1"/>
</dbReference>
<dbReference type="AlphaFoldDB" id="A0A1G2R0B7"/>
<gene>
    <name evidence="1" type="ORF">A3C04_02235</name>
</gene>
<dbReference type="InterPro" id="IPR024524">
    <property type="entry name" value="DUF3800"/>
</dbReference>
<reference evidence="1 2" key="1">
    <citation type="journal article" date="2016" name="Nat. Commun.">
        <title>Thousands of microbial genomes shed light on interconnected biogeochemical processes in an aquifer system.</title>
        <authorList>
            <person name="Anantharaman K."/>
            <person name="Brown C.T."/>
            <person name="Hug L.A."/>
            <person name="Sharon I."/>
            <person name="Castelle C.J."/>
            <person name="Probst A.J."/>
            <person name="Thomas B.C."/>
            <person name="Singh A."/>
            <person name="Wilkins M.J."/>
            <person name="Karaoz U."/>
            <person name="Brodie E.L."/>
            <person name="Williams K.H."/>
            <person name="Hubbard S.S."/>
            <person name="Banfield J.F."/>
        </authorList>
    </citation>
    <scope>NUCLEOTIDE SEQUENCE [LARGE SCALE GENOMIC DNA]</scope>
</reference>
<organism evidence="1 2">
    <name type="scientific">Candidatus Wildermuthbacteria bacterium RIFCSPHIGHO2_02_FULL_45_25</name>
    <dbReference type="NCBI Taxonomy" id="1802450"/>
    <lineage>
        <taxon>Bacteria</taxon>
        <taxon>Candidatus Wildermuthiibacteriota</taxon>
    </lineage>
</organism>
<protein>
    <recommendedName>
        <fullName evidence="3">DUF3800 domain-containing protein</fullName>
    </recommendedName>
</protein>
<comment type="caution">
    <text evidence="1">The sequence shown here is derived from an EMBL/GenBank/DDBJ whole genome shotgun (WGS) entry which is preliminary data.</text>
</comment>
<accession>A0A1G2R0B7</accession>